<organism evidence="1 2">
    <name type="scientific">Mycena metata</name>
    <dbReference type="NCBI Taxonomy" id="1033252"/>
    <lineage>
        <taxon>Eukaryota</taxon>
        <taxon>Fungi</taxon>
        <taxon>Dikarya</taxon>
        <taxon>Basidiomycota</taxon>
        <taxon>Agaricomycotina</taxon>
        <taxon>Agaricomycetes</taxon>
        <taxon>Agaricomycetidae</taxon>
        <taxon>Agaricales</taxon>
        <taxon>Marasmiineae</taxon>
        <taxon>Mycenaceae</taxon>
        <taxon>Mycena</taxon>
    </lineage>
</organism>
<evidence type="ECO:0000313" key="1">
    <source>
        <dbReference type="EMBL" id="KAJ7718255.1"/>
    </source>
</evidence>
<name>A0AAD7MID5_9AGAR</name>
<sequence length="200" mass="22136">MYLRNTLRWPIFVAFESRTPYCQSSLAPPGVANPPALPPSLDNLPTDTYVKAALTYIDAYPFQRTFIMFDPQKKTNSKTLTPNGPPPRGIAKRLSLGAPLASSFPPALGIRVRSGIDTFEKKVSAPRKCWAVAASALGTSSAVRTFNDYAPADANTFDHSRLFGTRNRIPLLAQRTFHASYRMPPIRRLDPAPALRCSWK</sequence>
<dbReference type="EMBL" id="JARKIB010000267">
    <property type="protein sequence ID" value="KAJ7718255.1"/>
    <property type="molecule type" value="Genomic_DNA"/>
</dbReference>
<evidence type="ECO:0000313" key="2">
    <source>
        <dbReference type="Proteomes" id="UP001215598"/>
    </source>
</evidence>
<reference evidence="1" key="1">
    <citation type="submission" date="2023-03" db="EMBL/GenBank/DDBJ databases">
        <title>Massive genome expansion in bonnet fungi (Mycena s.s.) driven by repeated elements and novel gene families across ecological guilds.</title>
        <authorList>
            <consortium name="Lawrence Berkeley National Laboratory"/>
            <person name="Harder C.B."/>
            <person name="Miyauchi S."/>
            <person name="Viragh M."/>
            <person name="Kuo A."/>
            <person name="Thoen E."/>
            <person name="Andreopoulos B."/>
            <person name="Lu D."/>
            <person name="Skrede I."/>
            <person name="Drula E."/>
            <person name="Henrissat B."/>
            <person name="Morin E."/>
            <person name="Kohler A."/>
            <person name="Barry K."/>
            <person name="LaButti K."/>
            <person name="Morin E."/>
            <person name="Salamov A."/>
            <person name="Lipzen A."/>
            <person name="Mereny Z."/>
            <person name="Hegedus B."/>
            <person name="Baldrian P."/>
            <person name="Stursova M."/>
            <person name="Weitz H."/>
            <person name="Taylor A."/>
            <person name="Grigoriev I.V."/>
            <person name="Nagy L.G."/>
            <person name="Martin F."/>
            <person name="Kauserud H."/>
        </authorList>
    </citation>
    <scope>NUCLEOTIDE SEQUENCE</scope>
    <source>
        <strain evidence="1">CBHHK182m</strain>
    </source>
</reference>
<proteinExistence type="predicted"/>
<gene>
    <name evidence="1" type="ORF">B0H16DRAFT_1897687</name>
</gene>
<dbReference type="AlphaFoldDB" id="A0AAD7MID5"/>
<dbReference type="Proteomes" id="UP001215598">
    <property type="component" value="Unassembled WGS sequence"/>
</dbReference>
<keyword evidence="2" id="KW-1185">Reference proteome</keyword>
<comment type="caution">
    <text evidence="1">The sequence shown here is derived from an EMBL/GenBank/DDBJ whole genome shotgun (WGS) entry which is preliminary data.</text>
</comment>
<accession>A0AAD7MID5</accession>
<protein>
    <submittedName>
        <fullName evidence="1">Uncharacterized protein</fullName>
    </submittedName>
</protein>